<proteinExistence type="predicted"/>
<dbReference type="Proteomes" id="UP000663866">
    <property type="component" value="Unassembled WGS sequence"/>
</dbReference>
<feature type="compositionally biased region" description="Acidic residues" evidence="1">
    <location>
        <begin position="43"/>
        <end position="53"/>
    </location>
</feature>
<feature type="region of interest" description="Disordered" evidence="1">
    <location>
        <begin position="96"/>
        <end position="129"/>
    </location>
</feature>
<feature type="non-terminal residue" evidence="2">
    <location>
        <position position="129"/>
    </location>
</feature>
<feature type="compositionally biased region" description="Basic and acidic residues" evidence="1">
    <location>
        <begin position="108"/>
        <end position="129"/>
    </location>
</feature>
<feature type="compositionally biased region" description="Basic and acidic residues" evidence="1">
    <location>
        <begin position="55"/>
        <end position="78"/>
    </location>
</feature>
<organism evidence="2 3">
    <name type="scientific">Rotaria magnacalcarata</name>
    <dbReference type="NCBI Taxonomy" id="392030"/>
    <lineage>
        <taxon>Eukaryota</taxon>
        <taxon>Metazoa</taxon>
        <taxon>Spiralia</taxon>
        <taxon>Gnathifera</taxon>
        <taxon>Rotifera</taxon>
        <taxon>Eurotatoria</taxon>
        <taxon>Bdelloidea</taxon>
        <taxon>Philodinida</taxon>
        <taxon>Philodinidae</taxon>
        <taxon>Rotaria</taxon>
    </lineage>
</organism>
<comment type="caution">
    <text evidence="2">The sequence shown here is derived from an EMBL/GenBank/DDBJ whole genome shotgun (WGS) entry which is preliminary data.</text>
</comment>
<sequence>MKRIMPIDSFHDISRQDQPPEPLRKSLLCTLATADNQKNEEINLSDEKDESAATEDVRLYVKDDKIDNNTNDKDDRNSENPTFILKEEHKTISMDDEDAELINNDNTENDHAAKEEEIRTNIKKKREDL</sequence>
<dbReference type="AlphaFoldDB" id="A0A820ZGM2"/>
<evidence type="ECO:0000256" key="1">
    <source>
        <dbReference type="SAM" id="MobiDB-lite"/>
    </source>
</evidence>
<dbReference type="EMBL" id="CAJOBG010064035">
    <property type="protein sequence ID" value="CAF4564898.1"/>
    <property type="molecule type" value="Genomic_DNA"/>
</dbReference>
<evidence type="ECO:0000313" key="2">
    <source>
        <dbReference type="EMBL" id="CAF4564898.1"/>
    </source>
</evidence>
<accession>A0A820ZGM2</accession>
<reference evidence="2" key="1">
    <citation type="submission" date="2021-02" db="EMBL/GenBank/DDBJ databases">
        <authorList>
            <person name="Nowell W R."/>
        </authorList>
    </citation>
    <scope>NUCLEOTIDE SEQUENCE</scope>
</reference>
<feature type="region of interest" description="Disordered" evidence="1">
    <location>
        <begin position="1"/>
        <end position="83"/>
    </location>
</feature>
<protein>
    <submittedName>
        <fullName evidence="2">Uncharacterized protein</fullName>
    </submittedName>
</protein>
<keyword evidence="3" id="KW-1185">Reference proteome</keyword>
<evidence type="ECO:0000313" key="3">
    <source>
        <dbReference type="Proteomes" id="UP000663866"/>
    </source>
</evidence>
<gene>
    <name evidence="2" type="ORF">OVN521_LOCUS43800</name>
</gene>
<feature type="non-terminal residue" evidence="2">
    <location>
        <position position="1"/>
    </location>
</feature>
<name>A0A820ZGM2_9BILA</name>